<comment type="caution">
    <text evidence="2">The sequence shown here is derived from an EMBL/GenBank/DDBJ whole genome shotgun (WGS) entry which is preliminary data.</text>
</comment>
<dbReference type="CDD" id="cd03421">
    <property type="entry name" value="SirA_like_N"/>
    <property type="match status" value="1"/>
</dbReference>
<name>A0A645JD06_9ZZZZ</name>
<evidence type="ECO:0000313" key="2">
    <source>
        <dbReference type="EMBL" id="MPN57433.1"/>
    </source>
</evidence>
<reference evidence="2" key="1">
    <citation type="submission" date="2019-08" db="EMBL/GenBank/DDBJ databases">
        <authorList>
            <person name="Kucharzyk K."/>
            <person name="Murdoch R.W."/>
            <person name="Higgins S."/>
            <person name="Loffler F."/>
        </authorList>
    </citation>
    <scope>NUCLEOTIDE SEQUENCE</scope>
</reference>
<dbReference type="InterPro" id="IPR001455">
    <property type="entry name" value="TusA-like"/>
</dbReference>
<gene>
    <name evidence="2" type="ORF">SDC9_205127</name>
</gene>
<protein>
    <recommendedName>
        <fullName evidence="1">UPF0033 domain-containing protein</fullName>
    </recommendedName>
</protein>
<accession>A0A645JD06</accession>
<proteinExistence type="predicted"/>
<sequence>MNIVDARGLLCPEPVVLTQRAIKDGVPSLTVLVDAVAARENVTRFAVSRGYDVSVGEENGEYKLELSKK</sequence>
<dbReference type="EMBL" id="VSSQ01128949">
    <property type="protein sequence ID" value="MPN57433.1"/>
    <property type="molecule type" value="Genomic_DNA"/>
</dbReference>
<feature type="domain" description="UPF0033" evidence="1">
    <location>
        <begin position="3"/>
        <end position="68"/>
    </location>
</feature>
<evidence type="ECO:0000259" key="1">
    <source>
        <dbReference type="Pfam" id="PF01206"/>
    </source>
</evidence>
<dbReference type="Pfam" id="PF01206">
    <property type="entry name" value="TusA"/>
    <property type="match status" value="1"/>
</dbReference>
<dbReference type="AlphaFoldDB" id="A0A645JD06"/>
<organism evidence="2">
    <name type="scientific">bioreactor metagenome</name>
    <dbReference type="NCBI Taxonomy" id="1076179"/>
    <lineage>
        <taxon>unclassified sequences</taxon>
        <taxon>metagenomes</taxon>
        <taxon>ecological metagenomes</taxon>
    </lineage>
</organism>
<dbReference type="InterPro" id="IPR036868">
    <property type="entry name" value="TusA-like_sf"/>
</dbReference>
<dbReference type="SUPFAM" id="SSF64307">
    <property type="entry name" value="SirA-like"/>
    <property type="match status" value="1"/>
</dbReference>
<dbReference type="Gene3D" id="3.30.110.40">
    <property type="entry name" value="TusA-like domain"/>
    <property type="match status" value="1"/>
</dbReference>